<evidence type="ECO:0000313" key="3">
    <source>
        <dbReference type="EMBL" id="GAA4335927.1"/>
    </source>
</evidence>
<dbReference type="PIRSF" id="PIRSF017082">
    <property type="entry name" value="YflP"/>
    <property type="match status" value="1"/>
</dbReference>
<dbReference type="InterPro" id="IPR042100">
    <property type="entry name" value="Bug_dom1"/>
</dbReference>
<evidence type="ECO:0000313" key="4">
    <source>
        <dbReference type="Proteomes" id="UP001501671"/>
    </source>
</evidence>
<dbReference type="SUPFAM" id="SSF53850">
    <property type="entry name" value="Periplasmic binding protein-like II"/>
    <property type="match status" value="1"/>
</dbReference>
<evidence type="ECO:0000256" key="2">
    <source>
        <dbReference type="SAM" id="SignalP"/>
    </source>
</evidence>
<keyword evidence="4" id="KW-1185">Reference proteome</keyword>
<dbReference type="CDD" id="cd07012">
    <property type="entry name" value="PBP2_Bug_TTT"/>
    <property type="match status" value="1"/>
</dbReference>
<dbReference type="Gene3D" id="3.40.190.150">
    <property type="entry name" value="Bordetella uptake gene, domain 1"/>
    <property type="match status" value="1"/>
</dbReference>
<comment type="similarity">
    <text evidence="1">Belongs to the UPF0065 (bug) family.</text>
</comment>
<dbReference type="InterPro" id="IPR005064">
    <property type="entry name" value="BUG"/>
</dbReference>
<accession>A0ABP8H8N5</accession>
<name>A0ABP8H8N5_9BURK</name>
<feature type="signal peptide" evidence="2">
    <location>
        <begin position="1"/>
        <end position="36"/>
    </location>
</feature>
<protein>
    <submittedName>
        <fullName evidence="3">Tripartite tricarboxylate transporter substrate binding protein</fullName>
    </submittedName>
</protein>
<feature type="chain" id="PRO_5045905379" evidence="2">
    <location>
        <begin position="37"/>
        <end position="338"/>
    </location>
</feature>
<comment type="caution">
    <text evidence="3">The sequence shown here is derived from an EMBL/GenBank/DDBJ whole genome shotgun (WGS) entry which is preliminary data.</text>
</comment>
<dbReference type="Gene3D" id="3.40.190.10">
    <property type="entry name" value="Periplasmic binding protein-like II"/>
    <property type="match status" value="1"/>
</dbReference>
<dbReference type="Proteomes" id="UP001501671">
    <property type="component" value="Unassembled WGS sequence"/>
</dbReference>
<dbReference type="PANTHER" id="PTHR42928:SF5">
    <property type="entry name" value="BLR1237 PROTEIN"/>
    <property type="match status" value="1"/>
</dbReference>
<dbReference type="EMBL" id="BAABFO010000014">
    <property type="protein sequence ID" value="GAA4335927.1"/>
    <property type="molecule type" value="Genomic_DNA"/>
</dbReference>
<dbReference type="PANTHER" id="PTHR42928">
    <property type="entry name" value="TRICARBOXYLATE-BINDING PROTEIN"/>
    <property type="match status" value="1"/>
</dbReference>
<reference evidence="4" key="1">
    <citation type="journal article" date="2019" name="Int. J. Syst. Evol. Microbiol.">
        <title>The Global Catalogue of Microorganisms (GCM) 10K type strain sequencing project: providing services to taxonomists for standard genome sequencing and annotation.</title>
        <authorList>
            <consortium name="The Broad Institute Genomics Platform"/>
            <consortium name="The Broad Institute Genome Sequencing Center for Infectious Disease"/>
            <person name="Wu L."/>
            <person name="Ma J."/>
        </authorList>
    </citation>
    <scope>NUCLEOTIDE SEQUENCE [LARGE SCALE GENOMIC DNA]</scope>
    <source>
        <strain evidence="4">JCM 17666</strain>
    </source>
</reference>
<gene>
    <name evidence="3" type="ORF">GCM10023144_29760</name>
</gene>
<dbReference type="Pfam" id="PF03401">
    <property type="entry name" value="TctC"/>
    <property type="match status" value="1"/>
</dbReference>
<proteinExistence type="inferred from homology"/>
<sequence length="338" mass="35511">MEAPNKTGRRPGGFARPALAWLAGVFLAASFAGASAADDYPVKPIRLIVPYVAGGGADNAARALAEVMSKSLGQPIVIENRGGASAIVGTTVAAKADPDGYTILYGTDANLVLNSFLYKNLSYDPDKDFVPIGLVAEVPQMMAINPAVPARNIKEFIAYAKAHPGELNYSSPGRGGNGDLAGEMFMQAFGVKMQSINFKGGGDALLAVLGNTVQVYFGTTAIAVPHIKAGKLIPIAAVTLKRQAAIPDVPTVAESGAPGFESTLRVGLVALAKTPAPIVKRLNKALNEALANPEFRKRLVTEGYEPAAPNTPEEYAAINQRAKDTWGKIIRERNISLD</sequence>
<evidence type="ECO:0000256" key="1">
    <source>
        <dbReference type="ARBA" id="ARBA00006987"/>
    </source>
</evidence>
<keyword evidence="2" id="KW-0732">Signal</keyword>
<dbReference type="RefSeq" id="WP_345250647.1">
    <property type="nucleotide sequence ID" value="NZ_BAABFO010000014.1"/>
</dbReference>
<organism evidence="3 4">
    <name type="scientific">Pigmentiphaga soli</name>
    <dbReference type="NCBI Taxonomy" id="1007095"/>
    <lineage>
        <taxon>Bacteria</taxon>
        <taxon>Pseudomonadati</taxon>
        <taxon>Pseudomonadota</taxon>
        <taxon>Betaproteobacteria</taxon>
        <taxon>Burkholderiales</taxon>
        <taxon>Alcaligenaceae</taxon>
        <taxon>Pigmentiphaga</taxon>
    </lineage>
</organism>